<dbReference type="Gene3D" id="6.10.140.2020">
    <property type="match status" value="1"/>
</dbReference>
<keyword evidence="5" id="KW-0413">Isomerase</keyword>
<dbReference type="Pfam" id="PF04564">
    <property type="entry name" value="U-box"/>
    <property type="match status" value="1"/>
</dbReference>
<dbReference type="PANTHER" id="PTHR46803:SF2">
    <property type="entry name" value="E3 UBIQUITIN-PROTEIN LIGASE CHIP"/>
    <property type="match status" value="1"/>
</dbReference>
<comment type="catalytic activity">
    <reaction evidence="1">
        <text>S-ubiquitinyl-[E2 ubiquitin-conjugating enzyme]-L-cysteine + [acceptor protein]-L-lysine = [E2 ubiquitin-conjugating enzyme]-L-cysteine + N(6)-ubiquitinyl-[acceptor protein]-L-lysine.</text>
        <dbReference type="EC" id="2.3.2.27"/>
    </reaction>
</comment>
<keyword evidence="5" id="KW-0697">Rotamase</keyword>
<dbReference type="PANTHER" id="PTHR46803">
    <property type="entry name" value="E3 UBIQUITIN-PROTEIN LIGASE CHIP"/>
    <property type="match status" value="1"/>
</dbReference>
<keyword evidence="4" id="KW-0833">Ubl conjugation pathway</keyword>
<dbReference type="Gene3D" id="3.30.40.10">
    <property type="entry name" value="Zinc/RING finger domain, C3HC4 (zinc finger)"/>
    <property type="match status" value="1"/>
</dbReference>
<keyword evidence="6" id="KW-0802">TPR repeat</keyword>
<evidence type="ECO:0000313" key="10">
    <source>
        <dbReference type="Proteomes" id="UP000031575"/>
    </source>
</evidence>
<dbReference type="SMART" id="SM00504">
    <property type="entry name" value="Ubox"/>
    <property type="match status" value="1"/>
</dbReference>
<evidence type="ECO:0000256" key="7">
    <source>
        <dbReference type="SAM" id="MobiDB-lite"/>
    </source>
</evidence>
<evidence type="ECO:0000256" key="1">
    <source>
        <dbReference type="ARBA" id="ARBA00000900"/>
    </source>
</evidence>
<evidence type="ECO:0000259" key="8">
    <source>
        <dbReference type="PROSITE" id="PS51698"/>
    </source>
</evidence>
<dbReference type="SUPFAM" id="SSF48452">
    <property type="entry name" value="TPR-like"/>
    <property type="match status" value="1"/>
</dbReference>
<gene>
    <name evidence="9" type="ORF">SPBR_00890</name>
</gene>
<name>A0A0C2IXQ6_9PEZI</name>
<dbReference type="SMART" id="SM00028">
    <property type="entry name" value="TPR"/>
    <property type="match status" value="3"/>
</dbReference>
<dbReference type="InterPro" id="IPR011990">
    <property type="entry name" value="TPR-like_helical_dom_sf"/>
</dbReference>
<evidence type="ECO:0000256" key="4">
    <source>
        <dbReference type="ARBA" id="ARBA00022786"/>
    </source>
</evidence>
<dbReference type="GO" id="GO:0051087">
    <property type="term" value="F:protein-folding chaperone binding"/>
    <property type="evidence" value="ECO:0007669"/>
    <property type="project" value="TreeGrafter"/>
</dbReference>
<evidence type="ECO:0000313" key="9">
    <source>
        <dbReference type="EMBL" id="KIH89822.1"/>
    </source>
</evidence>
<keyword evidence="2" id="KW-0808">Transferase</keyword>
<reference evidence="9 10" key="1">
    <citation type="journal article" date="2014" name="BMC Genomics">
        <title>Comparative genomics of the major fungal agents of human and animal Sporotrichosis: Sporothrix schenckii and Sporothrix brasiliensis.</title>
        <authorList>
            <person name="Teixeira M.M."/>
            <person name="de Almeida L.G."/>
            <person name="Kubitschek-Barreira P."/>
            <person name="Alves F.L."/>
            <person name="Kioshima E.S."/>
            <person name="Abadio A.K."/>
            <person name="Fernandes L."/>
            <person name="Derengowski L.S."/>
            <person name="Ferreira K.S."/>
            <person name="Souza R.C."/>
            <person name="Ruiz J.C."/>
            <person name="de Andrade N.C."/>
            <person name="Paes H.C."/>
            <person name="Nicola A.M."/>
            <person name="Albuquerque P."/>
            <person name="Gerber A.L."/>
            <person name="Martins V.P."/>
            <person name="Peconick L.D."/>
            <person name="Neto A.V."/>
            <person name="Chaucanez C.B."/>
            <person name="Silva P.A."/>
            <person name="Cunha O.L."/>
            <person name="de Oliveira F.F."/>
            <person name="dos Santos T.C."/>
            <person name="Barros A.L."/>
            <person name="Soares M.A."/>
            <person name="de Oliveira L.M."/>
            <person name="Marini M.M."/>
            <person name="Villalobos-Duno H."/>
            <person name="Cunha M.M."/>
            <person name="de Hoog S."/>
            <person name="da Silveira J.F."/>
            <person name="Henrissat B."/>
            <person name="Nino-Vega G.A."/>
            <person name="Cisalpino P.S."/>
            <person name="Mora-Montes H.M."/>
            <person name="Almeida S.R."/>
            <person name="Stajich J.E."/>
            <person name="Lopes-Bezerra L.M."/>
            <person name="Vasconcelos A.T."/>
            <person name="Felipe M.S."/>
        </authorList>
    </citation>
    <scope>NUCLEOTIDE SEQUENCE [LARGE SCALE GENOMIC DNA]</scope>
    <source>
        <strain evidence="9 10">5110</strain>
    </source>
</reference>
<dbReference type="GO" id="GO:0006515">
    <property type="term" value="P:protein quality control for misfolded or incompletely synthesized proteins"/>
    <property type="evidence" value="ECO:0007669"/>
    <property type="project" value="TreeGrafter"/>
</dbReference>
<feature type="region of interest" description="Disordered" evidence="7">
    <location>
        <begin position="160"/>
        <end position="180"/>
    </location>
</feature>
<dbReference type="GO" id="GO:0061630">
    <property type="term" value="F:ubiquitin protein ligase activity"/>
    <property type="evidence" value="ECO:0007669"/>
    <property type="project" value="UniProtKB-EC"/>
</dbReference>
<organism evidence="9 10">
    <name type="scientific">Sporothrix brasiliensis 5110</name>
    <dbReference type="NCBI Taxonomy" id="1398154"/>
    <lineage>
        <taxon>Eukaryota</taxon>
        <taxon>Fungi</taxon>
        <taxon>Dikarya</taxon>
        <taxon>Ascomycota</taxon>
        <taxon>Pezizomycotina</taxon>
        <taxon>Sordariomycetes</taxon>
        <taxon>Sordariomycetidae</taxon>
        <taxon>Ophiostomatales</taxon>
        <taxon>Ophiostomataceae</taxon>
        <taxon>Sporothrix</taxon>
    </lineage>
</organism>
<sequence length="291" mass="32511">MEARANSIKAEGNKCFQRGDFAAAEGLYSQAIIVDPKNSALYTNRALVRLKLEMWGGVVDDCTTCLERVPDNMKALYYLSQAELQLRDFDAAVAHCRRAHALCVQSDDKSLTNITNHMLDCKRARWNDMENHRLREAGALEGEMVELAEREKASVLASLEASKSAKSGNGSDGSDTSDTSAEYAEIAAEWDAKIARLRETFERSRAASAVEARRTVPDWAIDDITFAIMVDPVVTNTGKSYERAAIMEHLRRQHTDPLTREQLLPSDLRPNLALRAACEEFLDQNGWAVDW</sequence>
<feature type="repeat" description="TPR" evidence="6">
    <location>
        <begin position="5"/>
        <end position="38"/>
    </location>
</feature>
<dbReference type="EMBL" id="AWTV01000008">
    <property type="protein sequence ID" value="KIH89822.1"/>
    <property type="molecule type" value="Genomic_DNA"/>
</dbReference>
<accession>A0A0C2IXQ6</accession>
<dbReference type="GO" id="GO:0045862">
    <property type="term" value="P:positive regulation of proteolysis"/>
    <property type="evidence" value="ECO:0007669"/>
    <property type="project" value="TreeGrafter"/>
</dbReference>
<dbReference type="GO" id="GO:0043161">
    <property type="term" value="P:proteasome-mediated ubiquitin-dependent protein catabolic process"/>
    <property type="evidence" value="ECO:0007669"/>
    <property type="project" value="TreeGrafter"/>
</dbReference>
<dbReference type="HOGENOM" id="CLU_056455_1_1_1"/>
<dbReference type="GO" id="GO:0003755">
    <property type="term" value="F:peptidyl-prolyl cis-trans isomerase activity"/>
    <property type="evidence" value="ECO:0007669"/>
    <property type="project" value="UniProtKB-KW"/>
</dbReference>
<dbReference type="RefSeq" id="XP_040617832.1">
    <property type="nucleotide sequence ID" value="XM_040759209.1"/>
</dbReference>
<protein>
    <recommendedName>
        <fullName evidence="8">U-box domain-containing protein</fullName>
    </recommendedName>
</protein>
<proteinExistence type="predicted"/>
<dbReference type="InterPro" id="IPR013083">
    <property type="entry name" value="Znf_RING/FYVE/PHD"/>
</dbReference>
<dbReference type="PROSITE" id="PS50005">
    <property type="entry name" value="TPR"/>
    <property type="match status" value="1"/>
</dbReference>
<comment type="caution">
    <text evidence="9">The sequence shown here is derived from an EMBL/GenBank/DDBJ whole genome shotgun (WGS) entry which is preliminary data.</text>
</comment>
<evidence type="ECO:0000256" key="3">
    <source>
        <dbReference type="ARBA" id="ARBA00022737"/>
    </source>
</evidence>
<feature type="domain" description="U-box" evidence="8">
    <location>
        <begin position="215"/>
        <end position="288"/>
    </location>
</feature>
<dbReference type="InterPro" id="IPR019734">
    <property type="entry name" value="TPR_rpt"/>
</dbReference>
<evidence type="ECO:0000256" key="2">
    <source>
        <dbReference type="ARBA" id="ARBA00022679"/>
    </source>
</evidence>
<dbReference type="OrthoDB" id="629492at2759"/>
<dbReference type="Proteomes" id="UP000031575">
    <property type="component" value="Unassembled WGS sequence"/>
</dbReference>
<dbReference type="InterPro" id="IPR003613">
    <property type="entry name" value="Ubox_domain"/>
</dbReference>
<dbReference type="GO" id="GO:0000209">
    <property type="term" value="P:protein polyubiquitination"/>
    <property type="evidence" value="ECO:0007669"/>
    <property type="project" value="TreeGrafter"/>
</dbReference>
<dbReference type="GO" id="GO:0005737">
    <property type="term" value="C:cytoplasm"/>
    <property type="evidence" value="ECO:0007669"/>
    <property type="project" value="TreeGrafter"/>
</dbReference>
<evidence type="ECO:0000256" key="5">
    <source>
        <dbReference type="ARBA" id="ARBA00023110"/>
    </source>
</evidence>
<dbReference type="AlphaFoldDB" id="A0A0C2IXQ6"/>
<dbReference type="GeneID" id="63674130"/>
<dbReference type="VEuPathDB" id="FungiDB:SPBR_00890"/>
<dbReference type="GO" id="GO:0071218">
    <property type="term" value="P:cellular response to misfolded protein"/>
    <property type="evidence" value="ECO:0007669"/>
    <property type="project" value="TreeGrafter"/>
</dbReference>
<keyword evidence="3" id="KW-0677">Repeat</keyword>
<dbReference type="PROSITE" id="PS51698">
    <property type="entry name" value="U_BOX"/>
    <property type="match status" value="1"/>
</dbReference>
<dbReference type="Gene3D" id="1.25.40.10">
    <property type="entry name" value="Tetratricopeptide repeat domain"/>
    <property type="match status" value="1"/>
</dbReference>
<evidence type="ECO:0000256" key="6">
    <source>
        <dbReference type="PROSITE-ProRule" id="PRU00339"/>
    </source>
</evidence>
<dbReference type="SUPFAM" id="SSF57850">
    <property type="entry name" value="RING/U-box"/>
    <property type="match status" value="1"/>
</dbReference>
<keyword evidence="10" id="KW-1185">Reference proteome</keyword>